<evidence type="ECO:0000256" key="2">
    <source>
        <dbReference type="SAM" id="MobiDB-lite"/>
    </source>
</evidence>
<dbReference type="InterPro" id="IPR018247">
    <property type="entry name" value="EF_Hand_1_Ca_BS"/>
</dbReference>
<sequence length="80" mass="8896">MSCPDLEPRALLEPDSTGSASSHVGSENGRNGQAPSERSRELAVNSFMKQFDDNDDGYVDYVEFRSHTLGNDDWNFKTVP</sequence>
<protein>
    <recommendedName>
        <fullName evidence="3">EF-hand domain-containing protein</fullName>
    </recommendedName>
</protein>
<dbReference type="SUPFAM" id="SSF47473">
    <property type="entry name" value="EF-hand"/>
    <property type="match status" value="1"/>
</dbReference>
<feature type="compositionally biased region" description="Basic and acidic residues" evidence="2">
    <location>
        <begin position="1"/>
        <end position="12"/>
    </location>
</feature>
<name>A0AAV3ZWZ5_9GAST</name>
<feature type="domain" description="EF-hand" evidence="3">
    <location>
        <begin position="39"/>
        <end position="74"/>
    </location>
</feature>
<dbReference type="EMBL" id="BLXT01002947">
    <property type="protein sequence ID" value="GFN99081.1"/>
    <property type="molecule type" value="Genomic_DNA"/>
</dbReference>
<evidence type="ECO:0000256" key="1">
    <source>
        <dbReference type="ARBA" id="ARBA00022837"/>
    </source>
</evidence>
<keyword evidence="1" id="KW-0106">Calcium</keyword>
<keyword evidence="5" id="KW-1185">Reference proteome</keyword>
<evidence type="ECO:0000313" key="4">
    <source>
        <dbReference type="EMBL" id="GFN99081.1"/>
    </source>
</evidence>
<comment type="caution">
    <text evidence="4">The sequence shown here is derived from an EMBL/GenBank/DDBJ whole genome shotgun (WGS) entry which is preliminary data.</text>
</comment>
<proteinExistence type="predicted"/>
<organism evidence="4 5">
    <name type="scientific">Plakobranchus ocellatus</name>
    <dbReference type="NCBI Taxonomy" id="259542"/>
    <lineage>
        <taxon>Eukaryota</taxon>
        <taxon>Metazoa</taxon>
        <taxon>Spiralia</taxon>
        <taxon>Lophotrochozoa</taxon>
        <taxon>Mollusca</taxon>
        <taxon>Gastropoda</taxon>
        <taxon>Heterobranchia</taxon>
        <taxon>Euthyneura</taxon>
        <taxon>Panpulmonata</taxon>
        <taxon>Sacoglossa</taxon>
        <taxon>Placobranchoidea</taxon>
        <taxon>Plakobranchidae</taxon>
        <taxon>Plakobranchus</taxon>
    </lineage>
</organism>
<feature type="compositionally biased region" description="Polar residues" evidence="2">
    <location>
        <begin position="16"/>
        <end position="36"/>
    </location>
</feature>
<dbReference type="PROSITE" id="PS00018">
    <property type="entry name" value="EF_HAND_1"/>
    <property type="match status" value="1"/>
</dbReference>
<dbReference type="Gene3D" id="1.10.238.10">
    <property type="entry name" value="EF-hand"/>
    <property type="match status" value="1"/>
</dbReference>
<dbReference type="AlphaFoldDB" id="A0AAV3ZWZ5"/>
<dbReference type="GO" id="GO:0005509">
    <property type="term" value="F:calcium ion binding"/>
    <property type="evidence" value="ECO:0007669"/>
    <property type="project" value="InterPro"/>
</dbReference>
<feature type="region of interest" description="Disordered" evidence="2">
    <location>
        <begin position="1"/>
        <end position="41"/>
    </location>
</feature>
<reference evidence="4 5" key="1">
    <citation type="journal article" date="2021" name="Elife">
        <title>Chloroplast acquisition without the gene transfer in kleptoplastic sea slugs, Plakobranchus ocellatus.</title>
        <authorList>
            <person name="Maeda T."/>
            <person name="Takahashi S."/>
            <person name="Yoshida T."/>
            <person name="Shimamura S."/>
            <person name="Takaki Y."/>
            <person name="Nagai Y."/>
            <person name="Toyoda A."/>
            <person name="Suzuki Y."/>
            <person name="Arimoto A."/>
            <person name="Ishii H."/>
            <person name="Satoh N."/>
            <person name="Nishiyama T."/>
            <person name="Hasebe M."/>
            <person name="Maruyama T."/>
            <person name="Minagawa J."/>
            <person name="Obokata J."/>
            <person name="Shigenobu S."/>
        </authorList>
    </citation>
    <scope>NUCLEOTIDE SEQUENCE [LARGE SCALE GENOMIC DNA]</scope>
</reference>
<evidence type="ECO:0000313" key="5">
    <source>
        <dbReference type="Proteomes" id="UP000735302"/>
    </source>
</evidence>
<gene>
    <name evidence="4" type="ORF">PoB_002558700</name>
</gene>
<dbReference type="InterPro" id="IPR002048">
    <property type="entry name" value="EF_hand_dom"/>
</dbReference>
<dbReference type="InterPro" id="IPR011992">
    <property type="entry name" value="EF-hand-dom_pair"/>
</dbReference>
<dbReference type="PROSITE" id="PS50222">
    <property type="entry name" value="EF_HAND_2"/>
    <property type="match status" value="1"/>
</dbReference>
<dbReference type="Proteomes" id="UP000735302">
    <property type="component" value="Unassembled WGS sequence"/>
</dbReference>
<accession>A0AAV3ZWZ5</accession>
<evidence type="ECO:0000259" key="3">
    <source>
        <dbReference type="PROSITE" id="PS50222"/>
    </source>
</evidence>